<evidence type="ECO:0008006" key="5">
    <source>
        <dbReference type="Google" id="ProtNLM"/>
    </source>
</evidence>
<dbReference type="InterPro" id="IPR017853">
    <property type="entry name" value="GH"/>
</dbReference>
<dbReference type="InterPro" id="IPR013785">
    <property type="entry name" value="Aldolase_TIM"/>
</dbReference>
<keyword evidence="4" id="KW-1185">Reference proteome</keyword>
<dbReference type="EMBL" id="LNQP01000049">
    <property type="protein sequence ID" value="KSU87256.1"/>
    <property type="molecule type" value="Genomic_DNA"/>
</dbReference>
<evidence type="ECO:0000313" key="4">
    <source>
        <dbReference type="Proteomes" id="UP000053681"/>
    </source>
</evidence>
<dbReference type="InterPro" id="IPR008589">
    <property type="entry name" value="MupG"/>
</dbReference>
<dbReference type="Gene3D" id="2.40.100.10">
    <property type="entry name" value="Cyclophilin-like"/>
    <property type="match status" value="1"/>
</dbReference>
<dbReference type="RefSeq" id="WP_062686966.1">
    <property type="nucleotide sequence ID" value="NZ_KQ758664.1"/>
</dbReference>
<dbReference type="InterPro" id="IPR043894">
    <property type="entry name" value="MupG_C"/>
</dbReference>
<evidence type="ECO:0000259" key="1">
    <source>
        <dbReference type="Pfam" id="PF05913"/>
    </source>
</evidence>
<proteinExistence type="predicted"/>
<dbReference type="InterPro" id="IPR043797">
    <property type="entry name" value="MupG_N"/>
</dbReference>
<reference evidence="3 4" key="1">
    <citation type="submission" date="2015-11" db="EMBL/GenBank/DDBJ databases">
        <title>Bacillus caseinolyticus sp nov.</title>
        <authorList>
            <person name="Dastager S.G."/>
            <person name="Mawlankar R."/>
        </authorList>
    </citation>
    <scope>NUCLEOTIDE SEQUENCE [LARGE SCALE GENOMIC DNA]</scope>
    <source>
        <strain evidence="3 4">SGD-V-76</strain>
    </source>
</reference>
<dbReference type="Proteomes" id="UP000053681">
    <property type="component" value="Unassembled WGS sequence"/>
</dbReference>
<dbReference type="Gene3D" id="3.20.20.70">
    <property type="entry name" value="Aldolase class I"/>
    <property type="match status" value="1"/>
</dbReference>
<organism evidence="3 4">
    <name type="scientific">Priestia veravalensis</name>
    <dbReference type="NCBI Taxonomy" id="1414648"/>
    <lineage>
        <taxon>Bacteria</taxon>
        <taxon>Bacillati</taxon>
        <taxon>Bacillota</taxon>
        <taxon>Bacilli</taxon>
        <taxon>Bacillales</taxon>
        <taxon>Bacillaceae</taxon>
        <taxon>Priestia</taxon>
    </lineage>
</organism>
<dbReference type="PANTHER" id="PTHR38435:SF2">
    <property type="entry name" value="DUF871 DOMAIN-CONTAINING PROTEIN"/>
    <property type="match status" value="1"/>
</dbReference>
<dbReference type="Pfam" id="PF19200">
    <property type="entry name" value="MupG_N"/>
    <property type="match status" value="1"/>
</dbReference>
<accession>A0A0V8JJX2</accession>
<dbReference type="Pfam" id="PF05913">
    <property type="entry name" value="MupG_C"/>
    <property type="match status" value="1"/>
</dbReference>
<dbReference type="SUPFAM" id="SSF50891">
    <property type="entry name" value="Cyclophilin-like"/>
    <property type="match status" value="1"/>
</dbReference>
<comment type="caution">
    <text evidence="3">The sequence shown here is derived from an EMBL/GenBank/DDBJ whole genome shotgun (WGS) entry which is preliminary data.</text>
</comment>
<evidence type="ECO:0000259" key="2">
    <source>
        <dbReference type="Pfam" id="PF19200"/>
    </source>
</evidence>
<feature type="domain" description="6-phospho-N-acetylmuramidase C-terminal" evidence="1">
    <location>
        <begin position="243"/>
        <end position="329"/>
    </location>
</feature>
<sequence>MIGISFYLNDQFAEQRIMEASKKGVKRAFTSLHIPEETGHLAQKAKHLLQVAKQHEMEVYADVSKHTPIHLQIPQLEDLVTLGVTGIRLDDGFEVEDIIYLSQFFKLAVNASTVSESFLTALVTAGIEANQLVGWHNFYPRRETGLDEVFFRQQNHMFFQQQIPIIAFVAGQKEKRGPLFEGLPTLEQHRTTNTLLAAVCLVEEGISSIYIGDPEFNEEIVNALADWNKHRILTLRMVTETLPACTYQLRPDRSRDVVRLQGTRTSQSIKPSQTIRRPRGTITMDNERYGRYQGEVHIGLNDLPADERVNVIGHIHPEDIELLELAQQAYSLRLIRE</sequence>
<dbReference type="PANTHER" id="PTHR38435">
    <property type="match status" value="1"/>
</dbReference>
<dbReference type="AlphaFoldDB" id="A0A0V8JJX2"/>
<feature type="domain" description="6-phospho-N-acetylmuramidase N-terminal" evidence="2">
    <location>
        <begin position="2"/>
        <end position="225"/>
    </location>
</feature>
<evidence type="ECO:0000313" key="3">
    <source>
        <dbReference type="EMBL" id="KSU87256.1"/>
    </source>
</evidence>
<dbReference type="SUPFAM" id="SSF51445">
    <property type="entry name" value="(Trans)glycosidases"/>
    <property type="match status" value="1"/>
</dbReference>
<gene>
    <name evidence="3" type="ORF">AS180_14235</name>
</gene>
<protein>
    <recommendedName>
        <fullName evidence="5">DUF871 domain-containing protein</fullName>
    </recommendedName>
</protein>
<name>A0A0V8JJX2_9BACI</name>
<dbReference type="InterPro" id="IPR029000">
    <property type="entry name" value="Cyclophilin-like_dom_sf"/>
</dbReference>